<evidence type="ECO:0000256" key="6">
    <source>
        <dbReference type="ARBA" id="ARBA00022989"/>
    </source>
</evidence>
<dbReference type="InterPro" id="IPR038076">
    <property type="entry name" value="MgtE_N_sf"/>
</dbReference>
<comment type="subcellular location">
    <subcellularLocation>
        <location evidence="9">Cell membrane</location>
        <topology evidence="9">Multi-pass membrane protein</topology>
    </subcellularLocation>
    <subcellularLocation>
        <location evidence="1">Membrane</location>
        <topology evidence="1">Multi-pass membrane protein</topology>
    </subcellularLocation>
</comment>
<reference evidence="12" key="1">
    <citation type="journal article" date="2008" name="BMC Genomics">
        <title>The genome of Aeromonas salmonicida subsp. salmonicida A449: insights into the evolution of a fish pathogen.</title>
        <authorList>
            <person name="Reith M.E."/>
            <person name="Singh R.K."/>
            <person name="Curtis B."/>
            <person name="Boyd J.M."/>
            <person name="Bouevitch A."/>
            <person name="Kimball J."/>
            <person name="Munholland J."/>
            <person name="Murphy C."/>
            <person name="Sarty D."/>
            <person name="Williams J."/>
            <person name="Nash J.H."/>
            <person name="Johnson S.C."/>
            <person name="Brown L.L."/>
        </authorList>
    </citation>
    <scope>NUCLEOTIDE SEQUENCE [LARGE SCALE GENOMIC DNA]</scope>
    <source>
        <strain evidence="12">A449</strain>
    </source>
</reference>
<feature type="domain" description="CBS" evidence="10">
    <location>
        <begin position="255"/>
        <end position="311"/>
    </location>
</feature>
<dbReference type="Pfam" id="PF01769">
    <property type="entry name" value="MgtE"/>
    <property type="match status" value="1"/>
</dbReference>
<feature type="transmembrane region" description="Helical" evidence="9">
    <location>
        <begin position="472"/>
        <end position="499"/>
    </location>
</feature>
<feature type="transmembrane region" description="Helical" evidence="9">
    <location>
        <begin position="364"/>
        <end position="382"/>
    </location>
</feature>
<dbReference type="HOGENOM" id="CLU_037408_1_0_6"/>
<comment type="subunit">
    <text evidence="9">Homodimer.</text>
</comment>
<dbReference type="GO" id="GO:0005886">
    <property type="term" value="C:plasma membrane"/>
    <property type="evidence" value="ECO:0007669"/>
    <property type="project" value="UniProtKB-SubCell"/>
</dbReference>
<evidence type="ECO:0000313" key="11">
    <source>
        <dbReference type="EMBL" id="ABO88385.1"/>
    </source>
</evidence>
<dbReference type="Gene3D" id="3.10.580.10">
    <property type="entry name" value="CBS-domain"/>
    <property type="match status" value="1"/>
</dbReference>
<dbReference type="eggNOG" id="COG2239">
    <property type="taxonomic scope" value="Bacteria"/>
</dbReference>
<keyword evidence="6 9" id="KW-1133">Transmembrane helix</keyword>
<dbReference type="STRING" id="29491.GCA_000820065_01264"/>
<dbReference type="InterPro" id="IPR006667">
    <property type="entry name" value="SLC41_membr_dom"/>
</dbReference>
<dbReference type="InterPro" id="IPR046342">
    <property type="entry name" value="CBS_dom_sf"/>
</dbReference>
<name>A4SHL3_AERS4</name>
<dbReference type="Gene3D" id="1.10.357.20">
    <property type="entry name" value="SLC41 divalent cation transporters, integral membrane domain"/>
    <property type="match status" value="1"/>
</dbReference>
<dbReference type="InterPro" id="IPR006669">
    <property type="entry name" value="MgtE_transporter"/>
</dbReference>
<dbReference type="KEGG" id="asa:ASA_0191"/>
<keyword evidence="9" id="KW-1003">Cell membrane</keyword>
<comment type="function">
    <text evidence="9">Acts as a magnesium transporter.</text>
</comment>
<evidence type="ECO:0000259" key="10">
    <source>
        <dbReference type="PROSITE" id="PS51371"/>
    </source>
</evidence>
<dbReference type="SUPFAM" id="SSF158791">
    <property type="entry name" value="MgtE N-terminal domain-like"/>
    <property type="match status" value="1"/>
</dbReference>
<evidence type="ECO:0000256" key="2">
    <source>
        <dbReference type="ARBA" id="ARBA00009749"/>
    </source>
</evidence>
<dbReference type="SMART" id="SM00924">
    <property type="entry name" value="MgtE_N"/>
    <property type="match status" value="1"/>
</dbReference>
<evidence type="ECO:0000256" key="9">
    <source>
        <dbReference type="RuleBase" id="RU362011"/>
    </source>
</evidence>
<evidence type="ECO:0000256" key="1">
    <source>
        <dbReference type="ARBA" id="ARBA00004141"/>
    </source>
</evidence>
<keyword evidence="8" id="KW-0129">CBS domain</keyword>
<keyword evidence="3 9" id="KW-0813">Transport</keyword>
<dbReference type="InterPro" id="IPR000644">
    <property type="entry name" value="CBS_dom"/>
</dbReference>
<dbReference type="NCBIfam" id="TIGR00400">
    <property type="entry name" value="mgtE"/>
    <property type="match status" value="1"/>
</dbReference>
<evidence type="ECO:0000256" key="3">
    <source>
        <dbReference type="ARBA" id="ARBA00022448"/>
    </source>
</evidence>
<evidence type="ECO:0000256" key="5">
    <source>
        <dbReference type="ARBA" id="ARBA00022842"/>
    </source>
</evidence>
<dbReference type="PANTHER" id="PTHR43773:SF1">
    <property type="entry name" value="MAGNESIUM TRANSPORTER MGTE"/>
    <property type="match status" value="1"/>
</dbReference>
<evidence type="ECO:0000256" key="4">
    <source>
        <dbReference type="ARBA" id="ARBA00022692"/>
    </source>
</evidence>
<keyword evidence="4 9" id="KW-0812">Transmembrane</keyword>
<keyword evidence="7 9" id="KW-0472">Membrane</keyword>
<feature type="transmembrane region" description="Helical" evidence="9">
    <location>
        <begin position="439"/>
        <end position="460"/>
    </location>
</feature>
<evidence type="ECO:0000313" key="12">
    <source>
        <dbReference type="Proteomes" id="UP000000225"/>
    </source>
</evidence>
<dbReference type="AlphaFoldDB" id="A4SHL3"/>
<dbReference type="SUPFAM" id="SSF161093">
    <property type="entry name" value="MgtE membrane domain-like"/>
    <property type="match status" value="1"/>
</dbReference>
<keyword evidence="5 9" id="KW-0460">Magnesium</keyword>
<gene>
    <name evidence="11" type="primary">mgtE</name>
    <name evidence="11" type="ordered locus">ASA_0191</name>
</gene>
<organism evidence="11 12">
    <name type="scientific">Aeromonas salmonicida (strain A449)</name>
    <dbReference type="NCBI Taxonomy" id="382245"/>
    <lineage>
        <taxon>Bacteria</taxon>
        <taxon>Pseudomonadati</taxon>
        <taxon>Pseudomonadota</taxon>
        <taxon>Gammaproteobacteria</taxon>
        <taxon>Aeromonadales</taxon>
        <taxon>Aeromonadaceae</taxon>
        <taxon>Aeromonas</taxon>
    </lineage>
</organism>
<proteinExistence type="inferred from homology"/>
<dbReference type="GO" id="GO:0046872">
    <property type="term" value="F:metal ion binding"/>
    <property type="evidence" value="ECO:0007669"/>
    <property type="project" value="UniProtKB-KW"/>
</dbReference>
<dbReference type="Pfam" id="PF03448">
    <property type="entry name" value="MgtE_N"/>
    <property type="match status" value="1"/>
</dbReference>
<dbReference type="PROSITE" id="PS51371">
    <property type="entry name" value="CBS"/>
    <property type="match status" value="1"/>
</dbReference>
<dbReference type="SUPFAM" id="SSF54631">
    <property type="entry name" value="CBS-domain pair"/>
    <property type="match status" value="1"/>
</dbReference>
<dbReference type="CDD" id="cd04606">
    <property type="entry name" value="CBS_pair_Mg_transporter"/>
    <property type="match status" value="1"/>
</dbReference>
<sequence>MVITSCFESGILWGGHPANRFQEFRFMSHPVKNSAKQREKDRRRILTLLLADDALTDSLLDPQSAQDAAQRDQTGEIIRLVNRLPAADVADTLESLPPDERHALWQLVNEEKHGQILVEASETVWDSLINGMSDKALLHALRSLDIDDQIYLGQYLPRNLMGRLLTSMAPPQRDRVRDVIRYGKHTVGAMMDFEIITVRAEVSLATVQRYLRLRAKIPVNTDKLFVIDRRNRLQGELPLTTLLLHKPDTLVANVMERDPVTFDPEDNDEAAARTFERDDLISAAVVDAKGKLMGRLTVAEVVDLVYEESDTDLRRMGGISEDEDLFAPVSKAVKTRWAWLAINLCTAFVASRVIGLFEHTISQLVALAALMPIVAGIGGNTGNQTITMIVRALALQHIQAGNISFLLWRELGVALVNGLVWGGTMGVATYLLYQDPALGAVMTLAMMINLLVAALMGVMIPMTMTRLGRDPAIGASVMITAITDTGGFFIFLGLATLFLI</sequence>
<comment type="similarity">
    <text evidence="2 9">Belongs to the SLC41A transporter family.</text>
</comment>
<dbReference type="PANTHER" id="PTHR43773">
    <property type="entry name" value="MAGNESIUM TRANSPORTER MGTE"/>
    <property type="match status" value="1"/>
</dbReference>
<protein>
    <recommendedName>
        <fullName evidence="9">Magnesium transporter MgtE</fullName>
    </recommendedName>
</protein>
<keyword evidence="9" id="KW-0479">Metal-binding</keyword>
<feature type="transmembrane region" description="Helical" evidence="9">
    <location>
        <begin position="337"/>
        <end position="357"/>
    </location>
</feature>
<feature type="transmembrane region" description="Helical" evidence="9">
    <location>
        <begin position="415"/>
        <end position="433"/>
    </location>
</feature>
<evidence type="ECO:0000256" key="7">
    <source>
        <dbReference type="ARBA" id="ARBA00023136"/>
    </source>
</evidence>
<dbReference type="Pfam" id="PF00571">
    <property type="entry name" value="CBS"/>
    <property type="match status" value="1"/>
</dbReference>
<dbReference type="EMBL" id="CP000644">
    <property type="protein sequence ID" value="ABO88385.1"/>
    <property type="molecule type" value="Genomic_DNA"/>
</dbReference>
<evidence type="ECO:0000256" key="8">
    <source>
        <dbReference type="PROSITE-ProRule" id="PRU00703"/>
    </source>
</evidence>
<accession>A4SHL3</accession>
<dbReference type="Gene3D" id="1.25.60.10">
    <property type="entry name" value="MgtE N-terminal domain-like"/>
    <property type="match status" value="1"/>
</dbReference>
<dbReference type="Proteomes" id="UP000000225">
    <property type="component" value="Chromosome"/>
</dbReference>
<dbReference type="GO" id="GO:0015095">
    <property type="term" value="F:magnesium ion transmembrane transporter activity"/>
    <property type="evidence" value="ECO:0007669"/>
    <property type="project" value="UniProtKB-UniRule"/>
</dbReference>
<dbReference type="InterPro" id="IPR036739">
    <property type="entry name" value="SLC41_membr_dom_sf"/>
</dbReference>
<dbReference type="InterPro" id="IPR006668">
    <property type="entry name" value="Mg_transptr_MgtE_intracell_dom"/>
</dbReference>